<dbReference type="AlphaFoldDB" id="X1GN73"/>
<proteinExistence type="predicted"/>
<name>X1GN73_9ZZZZ</name>
<dbReference type="EMBL" id="BARU01007238">
    <property type="protein sequence ID" value="GAH43054.1"/>
    <property type="molecule type" value="Genomic_DNA"/>
</dbReference>
<sequence>MGRRQREKAEITGVKITAIDFNNLQPKDVFEWLELFGTRRYGIRYYLDPSKRDDPRYPAELDESPVGWYTKLSITDNCYDKTMFIIDEETYEKIKRLFEEKMVVQPSTAASGNANRGKED</sequence>
<protein>
    <submittedName>
        <fullName evidence="1">Uncharacterized protein</fullName>
    </submittedName>
</protein>
<gene>
    <name evidence="1" type="ORF">S03H2_14269</name>
</gene>
<accession>X1GN73</accession>
<comment type="caution">
    <text evidence="1">The sequence shown here is derived from an EMBL/GenBank/DDBJ whole genome shotgun (WGS) entry which is preliminary data.</text>
</comment>
<evidence type="ECO:0000313" key="1">
    <source>
        <dbReference type="EMBL" id="GAH43054.1"/>
    </source>
</evidence>
<reference evidence="1" key="1">
    <citation type="journal article" date="2014" name="Front. Microbiol.">
        <title>High frequency of phylogenetically diverse reductive dehalogenase-homologous genes in deep subseafloor sedimentary metagenomes.</title>
        <authorList>
            <person name="Kawai M."/>
            <person name="Futagami T."/>
            <person name="Toyoda A."/>
            <person name="Takaki Y."/>
            <person name="Nishi S."/>
            <person name="Hori S."/>
            <person name="Arai W."/>
            <person name="Tsubouchi T."/>
            <person name="Morono Y."/>
            <person name="Uchiyama I."/>
            <person name="Ito T."/>
            <person name="Fujiyama A."/>
            <person name="Inagaki F."/>
            <person name="Takami H."/>
        </authorList>
    </citation>
    <scope>NUCLEOTIDE SEQUENCE</scope>
    <source>
        <strain evidence="1">Expedition CK06-06</strain>
    </source>
</reference>
<organism evidence="1">
    <name type="scientific">marine sediment metagenome</name>
    <dbReference type="NCBI Taxonomy" id="412755"/>
    <lineage>
        <taxon>unclassified sequences</taxon>
        <taxon>metagenomes</taxon>
        <taxon>ecological metagenomes</taxon>
    </lineage>
</organism>
<feature type="non-terminal residue" evidence="1">
    <location>
        <position position="120"/>
    </location>
</feature>